<name>A0A2T0B1P5_9CLOT</name>
<comment type="caution">
    <text evidence="1">The sequence shown here is derived from an EMBL/GenBank/DDBJ whole genome shotgun (WGS) entry which is preliminary data.</text>
</comment>
<evidence type="ECO:0000313" key="1">
    <source>
        <dbReference type="EMBL" id="PRR77727.1"/>
    </source>
</evidence>
<protein>
    <submittedName>
        <fullName evidence="1">Uncharacterized protein</fullName>
    </submittedName>
</protein>
<keyword evidence="2" id="KW-1185">Reference proteome</keyword>
<accession>A0A2T0B1P5</accession>
<proteinExistence type="predicted"/>
<dbReference type="RefSeq" id="WP_106064342.1">
    <property type="nucleotide sequence ID" value="NZ_PVXO01000060.1"/>
</dbReference>
<gene>
    <name evidence="1" type="ORF">CLLI_22910</name>
</gene>
<reference evidence="1 2" key="1">
    <citation type="submission" date="2018-03" db="EMBL/GenBank/DDBJ databases">
        <title>Genome sequence of Clostridium liquoris DSM 100320.</title>
        <authorList>
            <person name="Poehlein A."/>
            <person name="Daniel R."/>
        </authorList>
    </citation>
    <scope>NUCLEOTIDE SEQUENCE [LARGE SCALE GENOMIC DNA]</scope>
    <source>
        <strain evidence="1 2">DSM 100320</strain>
    </source>
</reference>
<dbReference type="Proteomes" id="UP000239706">
    <property type="component" value="Unassembled WGS sequence"/>
</dbReference>
<dbReference type="EMBL" id="PVXO01000060">
    <property type="protein sequence ID" value="PRR77727.1"/>
    <property type="molecule type" value="Genomic_DNA"/>
</dbReference>
<organism evidence="1 2">
    <name type="scientific">Clostridium liquoris</name>
    <dbReference type="NCBI Taxonomy" id="1289519"/>
    <lineage>
        <taxon>Bacteria</taxon>
        <taxon>Bacillati</taxon>
        <taxon>Bacillota</taxon>
        <taxon>Clostridia</taxon>
        <taxon>Eubacteriales</taxon>
        <taxon>Clostridiaceae</taxon>
        <taxon>Clostridium</taxon>
    </lineage>
</organism>
<sequence length="79" mass="9520">MNQLKSHIISIQLSEYIDEKLEWNSAISDRPVEDKWRIKVLIFQIEDTKVQPKETIMKVKTRLIDVNKNEYKISDFRIE</sequence>
<dbReference type="AlphaFoldDB" id="A0A2T0B1P5"/>
<evidence type="ECO:0000313" key="2">
    <source>
        <dbReference type="Proteomes" id="UP000239706"/>
    </source>
</evidence>